<keyword evidence="7 8" id="KW-0472">Membrane</keyword>
<dbReference type="InterPro" id="IPR004626">
    <property type="entry name" value="RarD"/>
</dbReference>
<comment type="similarity">
    <text evidence="2">Belongs to the EamA transporter family.</text>
</comment>
<proteinExistence type="inferred from homology"/>
<feature type="transmembrane region" description="Helical" evidence="8">
    <location>
        <begin position="268"/>
        <end position="290"/>
    </location>
</feature>
<dbReference type="InterPro" id="IPR000620">
    <property type="entry name" value="EamA_dom"/>
</dbReference>
<keyword evidence="5 8" id="KW-0812">Transmembrane</keyword>
<protein>
    <submittedName>
        <fullName evidence="10">EamA family transporter RarD</fullName>
    </submittedName>
</protein>
<evidence type="ECO:0000259" key="9">
    <source>
        <dbReference type="Pfam" id="PF00892"/>
    </source>
</evidence>
<dbReference type="PANTHER" id="PTHR22911:SF137">
    <property type="entry name" value="SOLUTE CARRIER FAMILY 35 MEMBER G2-RELATED"/>
    <property type="match status" value="1"/>
</dbReference>
<name>A0ABZ3FU39_9ACTN</name>
<evidence type="ECO:0000313" key="11">
    <source>
        <dbReference type="Proteomes" id="UP001442841"/>
    </source>
</evidence>
<dbReference type="InterPro" id="IPR037185">
    <property type="entry name" value="EmrE-like"/>
</dbReference>
<evidence type="ECO:0000256" key="1">
    <source>
        <dbReference type="ARBA" id="ARBA00004651"/>
    </source>
</evidence>
<keyword evidence="3" id="KW-0813">Transport</keyword>
<evidence type="ECO:0000256" key="8">
    <source>
        <dbReference type="SAM" id="Phobius"/>
    </source>
</evidence>
<sequence length="313" mass="34265">MTPDRRAHKLGVFAALGAYFLWGIVPMFWPLLDRAGAVEILAHRIAWSTVFGAVLVAVFARKRWRAQITGRGTIMRLLLASVVIAVNWGVYIWAVNNGRVTESALGYYINPLLAILVGVFVFSEKLSPVQWGAIGLAAVAVVVITIEYGQPPWVALVLAVSFTIYGVIKKGVKVEPIVSLTVESALMFLPAVGFMIWLASRNQSTFLEIGIGHDLLLVASGIVTAIPLLLFAFAAQRIPLSLLGLTQYLAPTMQFLLGVFYFKEAMSSGRWIGFALVWLALMIISTQAVITARRKRRAERTAAAAEVPVEEPR</sequence>
<feature type="domain" description="EamA" evidence="9">
    <location>
        <begin position="154"/>
        <end position="286"/>
    </location>
</feature>
<evidence type="ECO:0000256" key="2">
    <source>
        <dbReference type="ARBA" id="ARBA00007362"/>
    </source>
</evidence>
<organism evidence="10 11">
    <name type="scientific">Ammonicoccus fulvus</name>
    <dbReference type="NCBI Taxonomy" id="3138240"/>
    <lineage>
        <taxon>Bacteria</taxon>
        <taxon>Bacillati</taxon>
        <taxon>Actinomycetota</taxon>
        <taxon>Actinomycetes</taxon>
        <taxon>Propionibacteriales</taxon>
        <taxon>Propionibacteriaceae</taxon>
        <taxon>Ammonicoccus</taxon>
    </lineage>
</organism>
<evidence type="ECO:0000256" key="4">
    <source>
        <dbReference type="ARBA" id="ARBA00022475"/>
    </source>
</evidence>
<evidence type="ECO:0000313" key="10">
    <source>
        <dbReference type="EMBL" id="XAN08907.1"/>
    </source>
</evidence>
<dbReference type="EMBL" id="CP154795">
    <property type="protein sequence ID" value="XAN08907.1"/>
    <property type="molecule type" value="Genomic_DNA"/>
</dbReference>
<dbReference type="SUPFAM" id="SSF103481">
    <property type="entry name" value="Multidrug resistance efflux transporter EmrE"/>
    <property type="match status" value="2"/>
</dbReference>
<evidence type="ECO:0000256" key="3">
    <source>
        <dbReference type="ARBA" id="ARBA00022448"/>
    </source>
</evidence>
<feature type="transmembrane region" description="Helical" evidence="8">
    <location>
        <begin position="215"/>
        <end position="235"/>
    </location>
</feature>
<accession>A0ABZ3FU39</accession>
<dbReference type="RefSeq" id="WP_425310339.1">
    <property type="nucleotide sequence ID" value="NZ_CP154795.1"/>
</dbReference>
<dbReference type="NCBIfam" id="TIGR00688">
    <property type="entry name" value="rarD"/>
    <property type="match status" value="1"/>
</dbReference>
<feature type="transmembrane region" description="Helical" evidence="8">
    <location>
        <begin position="105"/>
        <end position="122"/>
    </location>
</feature>
<dbReference type="Pfam" id="PF00892">
    <property type="entry name" value="EamA"/>
    <property type="match status" value="2"/>
</dbReference>
<feature type="domain" description="EamA" evidence="9">
    <location>
        <begin position="10"/>
        <end position="145"/>
    </location>
</feature>
<feature type="transmembrane region" description="Helical" evidence="8">
    <location>
        <begin position="152"/>
        <end position="168"/>
    </location>
</feature>
<evidence type="ECO:0000256" key="7">
    <source>
        <dbReference type="ARBA" id="ARBA00023136"/>
    </source>
</evidence>
<dbReference type="Proteomes" id="UP001442841">
    <property type="component" value="Chromosome"/>
</dbReference>
<feature type="transmembrane region" description="Helical" evidence="8">
    <location>
        <begin position="180"/>
        <end position="200"/>
    </location>
</feature>
<comment type="subcellular location">
    <subcellularLocation>
        <location evidence="1">Cell membrane</location>
        <topology evidence="1">Multi-pass membrane protein</topology>
    </subcellularLocation>
</comment>
<keyword evidence="11" id="KW-1185">Reference proteome</keyword>
<feature type="transmembrane region" description="Helical" evidence="8">
    <location>
        <begin position="44"/>
        <end position="61"/>
    </location>
</feature>
<feature type="transmembrane region" description="Helical" evidence="8">
    <location>
        <begin position="129"/>
        <end position="146"/>
    </location>
</feature>
<keyword evidence="6 8" id="KW-1133">Transmembrane helix</keyword>
<feature type="transmembrane region" description="Helical" evidence="8">
    <location>
        <begin position="73"/>
        <end position="93"/>
    </location>
</feature>
<dbReference type="PANTHER" id="PTHR22911">
    <property type="entry name" value="ACYL-MALONYL CONDENSING ENZYME-RELATED"/>
    <property type="match status" value="1"/>
</dbReference>
<feature type="transmembrane region" description="Helical" evidence="8">
    <location>
        <begin position="242"/>
        <end position="262"/>
    </location>
</feature>
<evidence type="ECO:0000256" key="5">
    <source>
        <dbReference type="ARBA" id="ARBA00022692"/>
    </source>
</evidence>
<evidence type="ECO:0000256" key="6">
    <source>
        <dbReference type="ARBA" id="ARBA00022989"/>
    </source>
</evidence>
<gene>
    <name evidence="10" type="primary">rarD</name>
    <name evidence="10" type="ORF">AADG42_16860</name>
</gene>
<feature type="transmembrane region" description="Helical" evidence="8">
    <location>
        <begin position="12"/>
        <end position="32"/>
    </location>
</feature>
<reference evidence="10 11" key="1">
    <citation type="submission" date="2024-04" db="EMBL/GenBank/DDBJ databases">
        <title>Isolation of an actinomycete strain from pig manure.</title>
        <authorList>
            <person name="Gong T."/>
            <person name="Yu Z."/>
            <person name="An M."/>
            <person name="Wei C."/>
            <person name="Yang W."/>
            <person name="Liu L."/>
        </authorList>
    </citation>
    <scope>NUCLEOTIDE SEQUENCE [LARGE SCALE GENOMIC DNA]</scope>
    <source>
        <strain evidence="10 11">ZF39</strain>
    </source>
</reference>
<keyword evidence="4" id="KW-1003">Cell membrane</keyword>